<evidence type="ECO:0000313" key="4">
    <source>
        <dbReference type="EMBL" id="KAF1985100.1"/>
    </source>
</evidence>
<gene>
    <name evidence="4" type="ORF">K402DRAFT_118057</name>
</gene>
<dbReference type="AlphaFoldDB" id="A0A6G1GWF3"/>
<dbReference type="InterPro" id="IPR050680">
    <property type="entry name" value="YpeA/RimI_acetyltransf"/>
</dbReference>
<keyword evidence="1" id="KW-0808">Transferase</keyword>
<evidence type="ECO:0000256" key="2">
    <source>
        <dbReference type="ARBA" id="ARBA00023315"/>
    </source>
</evidence>
<feature type="domain" description="N-acetyltransferase" evidence="3">
    <location>
        <begin position="127"/>
        <end position="225"/>
    </location>
</feature>
<dbReference type="SUPFAM" id="SSF55729">
    <property type="entry name" value="Acyl-CoA N-acyltransferases (Nat)"/>
    <property type="match status" value="1"/>
</dbReference>
<evidence type="ECO:0000259" key="3">
    <source>
        <dbReference type="PROSITE" id="PS51186"/>
    </source>
</evidence>
<dbReference type="Proteomes" id="UP000800041">
    <property type="component" value="Unassembled WGS sequence"/>
</dbReference>
<name>A0A6G1GWF3_9PEZI</name>
<dbReference type="InterPro" id="IPR016181">
    <property type="entry name" value="Acyl_CoA_acyltransferase"/>
</dbReference>
<proteinExistence type="predicted"/>
<dbReference type="PROSITE" id="PS51186">
    <property type="entry name" value="GNAT"/>
    <property type="match status" value="1"/>
</dbReference>
<dbReference type="CDD" id="cd04301">
    <property type="entry name" value="NAT_SF"/>
    <property type="match status" value="1"/>
</dbReference>
<evidence type="ECO:0000256" key="1">
    <source>
        <dbReference type="ARBA" id="ARBA00022679"/>
    </source>
</evidence>
<reference evidence="4" key="1">
    <citation type="journal article" date="2020" name="Stud. Mycol.">
        <title>101 Dothideomycetes genomes: a test case for predicting lifestyles and emergence of pathogens.</title>
        <authorList>
            <person name="Haridas S."/>
            <person name="Albert R."/>
            <person name="Binder M."/>
            <person name="Bloem J."/>
            <person name="Labutti K."/>
            <person name="Salamov A."/>
            <person name="Andreopoulos B."/>
            <person name="Baker S."/>
            <person name="Barry K."/>
            <person name="Bills G."/>
            <person name="Bluhm B."/>
            <person name="Cannon C."/>
            <person name="Castanera R."/>
            <person name="Culley D."/>
            <person name="Daum C."/>
            <person name="Ezra D."/>
            <person name="Gonzalez J."/>
            <person name="Henrissat B."/>
            <person name="Kuo A."/>
            <person name="Liang C."/>
            <person name="Lipzen A."/>
            <person name="Lutzoni F."/>
            <person name="Magnuson J."/>
            <person name="Mondo S."/>
            <person name="Nolan M."/>
            <person name="Ohm R."/>
            <person name="Pangilinan J."/>
            <person name="Park H.-J."/>
            <person name="Ramirez L."/>
            <person name="Alfaro M."/>
            <person name="Sun H."/>
            <person name="Tritt A."/>
            <person name="Yoshinaga Y."/>
            <person name="Zwiers L.-H."/>
            <person name="Turgeon B."/>
            <person name="Goodwin S."/>
            <person name="Spatafora J."/>
            <person name="Crous P."/>
            <person name="Grigoriev I."/>
        </authorList>
    </citation>
    <scope>NUCLEOTIDE SEQUENCE</scope>
    <source>
        <strain evidence="4">CBS 113979</strain>
    </source>
</reference>
<dbReference type="OrthoDB" id="41532at2759"/>
<dbReference type="GO" id="GO:0016747">
    <property type="term" value="F:acyltransferase activity, transferring groups other than amino-acyl groups"/>
    <property type="evidence" value="ECO:0007669"/>
    <property type="project" value="InterPro"/>
</dbReference>
<evidence type="ECO:0000313" key="5">
    <source>
        <dbReference type="Proteomes" id="UP000800041"/>
    </source>
</evidence>
<organism evidence="4 5">
    <name type="scientific">Aulographum hederae CBS 113979</name>
    <dbReference type="NCBI Taxonomy" id="1176131"/>
    <lineage>
        <taxon>Eukaryota</taxon>
        <taxon>Fungi</taxon>
        <taxon>Dikarya</taxon>
        <taxon>Ascomycota</taxon>
        <taxon>Pezizomycotina</taxon>
        <taxon>Dothideomycetes</taxon>
        <taxon>Pleosporomycetidae</taxon>
        <taxon>Aulographales</taxon>
        <taxon>Aulographaceae</taxon>
    </lineage>
</organism>
<keyword evidence="2" id="KW-0012">Acyltransferase</keyword>
<dbReference type="EMBL" id="ML977164">
    <property type="protein sequence ID" value="KAF1985100.1"/>
    <property type="molecule type" value="Genomic_DNA"/>
</dbReference>
<accession>A0A6G1GWF3</accession>
<protein>
    <recommendedName>
        <fullName evidence="3">N-acetyltransferase domain-containing protein</fullName>
    </recommendedName>
</protein>
<dbReference type="PANTHER" id="PTHR43420">
    <property type="entry name" value="ACETYLTRANSFERASE"/>
    <property type="match status" value="1"/>
</dbReference>
<keyword evidence="5" id="KW-1185">Reference proteome</keyword>
<sequence>MASDILDYHILHLPHDPSSITLHLPSYKSFRLFSLQTSPRSFGSTHARELAFSDEEWSSRLTNPAANTFTASASSKAQENENGSPQTLCSNTILGPLPYSPTSYSADPNPWNAISQSIHTLTDRDLFAAASRPLHFRINGVFTHPSARGKGLAKKLIDESLSFAKSWAAERGEGEAVVSIIVDSDNPAAVGLYRKAGFKLVKEMELAPREDGSVRDALFMTLRLDAEKF</sequence>
<dbReference type="InterPro" id="IPR000182">
    <property type="entry name" value="GNAT_dom"/>
</dbReference>
<dbReference type="Pfam" id="PF00583">
    <property type="entry name" value="Acetyltransf_1"/>
    <property type="match status" value="1"/>
</dbReference>
<dbReference type="Gene3D" id="3.40.630.30">
    <property type="match status" value="1"/>
</dbReference>
<dbReference type="PANTHER" id="PTHR43420:SF47">
    <property type="entry name" value="N-ACETYLTRANSFERASE DOMAIN-CONTAINING PROTEIN"/>
    <property type="match status" value="1"/>
</dbReference>